<feature type="repeat" description="PPR" evidence="3">
    <location>
        <begin position="565"/>
        <end position="599"/>
    </location>
</feature>
<evidence type="ECO:0000313" key="6">
    <source>
        <dbReference type="EMBL" id="KAG0581800.1"/>
    </source>
</evidence>
<evidence type="ECO:0000256" key="3">
    <source>
        <dbReference type="PROSITE-ProRule" id="PRU00708"/>
    </source>
</evidence>
<dbReference type="FunFam" id="1.25.40.10:FF:000031">
    <property type="entry name" value="Pentatricopeptide repeat-containing protein mitochondrial"/>
    <property type="match status" value="1"/>
</dbReference>
<gene>
    <name evidence="6" type="ORF">KC19_3G010500</name>
</gene>
<dbReference type="Pfam" id="PF01535">
    <property type="entry name" value="PPR"/>
    <property type="match status" value="2"/>
</dbReference>
<dbReference type="Pfam" id="PF14432">
    <property type="entry name" value="DYW_deaminase"/>
    <property type="match status" value="1"/>
</dbReference>
<sequence>MKMASYSKILGARMRAWASSWMQTSWVMFSLRHGGRIEGRNRCSSSIWKGISTDAHASGEAQTKEQLWKEYFADPSQWWDNRVAKINPRSPDFRHKATRKALWLDGWSTPLWAKLVIEGELQPPVGHRTQSPLDTALPNRPPKNNGRGNSQPTYERESRQSVQVDYPTLHMRSASTLSEAVAVLKNHVHQGITVDSHIYVEVLQRCFRQKNLTSAKQVHDCIKRSGMEQNVYVANNMMRVYIGCGQLQEARQVFDRLVKKSVFSWTIMIGGYAQHDHAKDGFELFNQMRYEGTQPNEVTYLSILKGCANPVALKWGREVHGHIRHGGFQSNVRVGTALLKMYAKCGSITEARDVFDNLTNRDIIAWTVMIGAYAECGRGHEAYELFLQMQQQGYKPDAFIFTSLLNQRSSAAGALEWVKDVHAHAVKAGLELDVRVANGLINMYAKCGCVDNARRVFDRMINRDIVSWNVIIGAYAESGCGAEAYQLFLRMQREGFIPDTFTYLGILNPCASVGALEWVKEVHAKARNVGLDTSVHVGTALVGMYAASGTIDDARQVFDKMVRRDVTSWNVMIGAYAEHGCGTQAHQLFLKMQQEGFTPDKFTYLGILKPCADMGALDWVRKVHAQALQAGLQSDLSVGNALIHIYAKSGSIDDARLIFDGLMERDVITWNAMIGGYAGIGRGHEAYELFLQMQREGFVPNATTYLSILNASASPGALEWVKGAHDHACQGGLESNLRVGNALIHMYARSGSIDSARLVFHRMLERDVITWNVMIGALAQHGYGHEALQAYKQMKTEGFKPNELTFVAVLSACSHAGLVDEGRRQFLAMTQDYGIRPSVVHYTCMVDVLGRSGCLEEAKLFIQNMPIEPDGAIWGALLGACRTHGNVELAELAAEERFRLEPKDSSAYILLSNIYASAGRWDQVSLLRTLMQERDIRKEPGRSWIEVAGKIHHFVVGDTSHPETKEIYAEQKKLFERMKAQGYSPDTRLVLHDIDEEDKELALCSHSEKLAITYGLMRTPPGEAIRIFKNLRVCSDCHTATKFISKVTGREIVARDANRFHHFKDGVCSCGDYW</sequence>
<dbReference type="GO" id="GO:0003723">
    <property type="term" value="F:RNA binding"/>
    <property type="evidence" value="ECO:0007669"/>
    <property type="project" value="InterPro"/>
</dbReference>
<dbReference type="EMBL" id="CM026423">
    <property type="protein sequence ID" value="KAG0581800.1"/>
    <property type="molecule type" value="Genomic_DNA"/>
</dbReference>
<dbReference type="PROSITE" id="PS51375">
    <property type="entry name" value="PPR"/>
    <property type="match status" value="8"/>
</dbReference>
<evidence type="ECO:0000256" key="1">
    <source>
        <dbReference type="ARBA" id="ARBA00006643"/>
    </source>
</evidence>
<comment type="similarity">
    <text evidence="1">Belongs to the PPR family. PCMP-H subfamily.</text>
</comment>
<reference evidence="6" key="1">
    <citation type="submission" date="2020-06" db="EMBL/GenBank/DDBJ databases">
        <title>WGS assembly of Ceratodon purpureus strain R40.</title>
        <authorList>
            <person name="Carey S.B."/>
            <person name="Jenkins J."/>
            <person name="Shu S."/>
            <person name="Lovell J.T."/>
            <person name="Sreedasyam A."/>
            <person name="Maumus F."/>
            <person name="Tiley G.P."/>
            <person name="Fernandez-Pozo N."/>
            <person name="Barry K."/>
            <person name="Chen C."/>
            <person name="Wang M."/>
            <person name="Lipzen A."/>
            <person name="Daum C."/>
            <person name="Saski C.A."/>
            <person name="Payton A.C."/>
            <person name="Mcbreen J.C."/>
            <person name="Conrad R.E."/>
            <person name="Kollar L.M."/>
            <person name="Olsson S."/>
            <person name="Huttunen S."/>
            <person name="Landis J.B."/>
            <person name="Wickett N.J."/>
            <person name="Johnson M.G."/>
            <person name="Rensing S.A."/>
            <person name="Grimwood J."/>
            <person name="Schmutz J."/>
            <person name="Mcdaniel S.F."/>
        </authorList>
    </citation>
    <scope>NUCLEOTIDE SEQUENCE</scope>
    <source>
        <strain evidence="6">R40</strain>
    </source>
</reference>
<dbReference type="Pfam" id="PF20430">
    <property type="entry name" value="Eplus_motif"/>
    <property type="match status" value="1"/>
</dbReference>
<dbReference type="PANTHER" id="PTHR24015">
    <property type="entry name" value="OS07G0578800 PROTEIN-RELATED"/>
    <property type="match status" value="1"/>
</dbReference>
<dbReference type="Proteomes" id="UP000822688">
    <property type="component" value="Chromosome 3"/>
</dbReference>
<dbReference type="PANTHER" id="PTHR24015:SF739">
    <property type="entry name" value="OS03G0644200 PROTEIN"/>
    <property type="match status" value="1"/>
</dbReference>
<dbReference type="Gene3D" id="1.25.40.10">
    <property type="entry name" value="Tetratricopeptide repeat domain"/>
    <property type="match status" value="7"/>
</dbReference>
<dbReference type="FunFam" id="1.25.40.10:FF:000344">
    <property type="entry name" value="Pentatricopeptide repeat-containing protein"/>
    <property type="match status" value="1"/>
</dbReference>
<dbReference type="FunFam" id="1.25.40.10:FF:000396">
    <property type="entry name" value="Pentatricopeptide repeat-containing protein At2g36730"/>
    <property type="match status" value="2"/>
</dbReference>
<dbReference type="OrthoDB" id="185373at2759"/>
<proteinExistence type="inferred from homology"/>
<comment type="caution">
    <text evidence="6">The sequence shown here is derived from an EMBL/GenBank/DDBJ whole genome shotgun (WGS) entry which is preliminary data.</text>
</comment>
<dbReference type="InterPro" id="IPR032867">
    <property type="entry name" value="DYW_dom"/>
</dbReference>
<dbReference type="GO" id="GO:0009451">
    <property type="term" value="P:RNA modification"/>
    <property type="evidence" value="ECO:0007669"/>
    <property type="project" value="InterPro"/>
</dbReference>
<feature type="domain" description="DYW" evidence="5">
    <location>
        <begin position="982"/>
        <end position="1074"/>
    </location>
</feature>
<organism evidence="6 7">
    <name type="scientific">Ceratodon purpureus</name>
    <name type="common">Fire moss</name>
    <name type="synonym">Dicranum purpureum</name>
    <dbReference type="NCBI Taxonomy" id="3225"/>
    <lineage>
        <taxon>Eukaryota</taxon>
        <taxon>Viridiplantae</taxon>
        <taxon>Streptophyta</taxon>
        <taxon>Embryophyta</taxon>
        <taxon>Bryophyta</taxon>
        <taxon>Bryophytina</taxon>
        <taxon>Bryopsida</taxon>
        <taxon>Dicranidae</taxon>
        <taxon>Pseudoditrichales</taxon>
        <taxon>Ditrichaceae</taxon>
        <taxon>Ceratodon</taxon>
    </lineage>
</organism>
<feature type="region of interest" description="Disordered" evidence="4">
    <location>
        <begin position="123"/>
        <end position="162"/>
    </location>
</feature>
<dbReference type="SUPFAM" id="SSF48452">
    <property type="entry name" value="TPR-like"/>
    <property type="match status" value="1"/>
</dbReference>
<dbReference type="InterPro" id="IPR002885">
    <property type="entry name" value="PPR_rpt"/>
</dbReference>
<feature type="repeat" description="PPR" evidence="3">
    <location>
        <begin position="767"/>
        <end position="801"/>
    </location>
</feature>
<feature type="repeat" description="PPR" evidence="3">
    <location>
        <begin position="736"/>
        <end position="766"/>
    </location>
</feature>
<feature type="repeat" description="PPR" evidence="3">
    <location>
        <begin position="666"/>
        <end position="700"/>
    </location>
</feature>
<dbReference type="Pfam" id="PF20431">
    <property type="entry name" value="E_motif"/>
    <property type="match status" value="1"/>
</dbReference>
<feature type="repeat" description="PPR" evidence="3">
    <location>
        <begin position="464"/>
        <end position="498"/>
    </location>
</feature>
<dbReference type="Pfam" id="PF13812">
    <property type="entry name" value="PPR_3"/>
    <property type="match status" value="1"/>
</dbReference>
<dbReference type="GO" id="GO:0008270">
    <property type="term" value="F:zinc ion binding"/>
    <property type="evidence" value="ECO:0007669"/>
    <property type="project" value="InterPro"/>
</dbReference>
<keyword evidence="7" id="KW-1185">Reference proteome</keyword>
<dbReference type="NCBIfam" id="TIGR00756">
    <property type="entry name" value="PPR"/>
    <property type="match status" value="8"/>
</dbReference>
<dbReference type="Pfam" id="PF13041">
    <property type="entry name" value="PPR_2"/>
    <property type="match status" value="6"/>
</dbReference>
<evidence type="ECO:0000256" key="2">
    <source>
        <dbReference type="ARBA" id="ARBA00022737"/>
    </source>
</evidence>
<dbReference type="FunFam" id="1.25.40.10:FF:002148">
    <property type="entry name" value="Pentatricopeptide repeat-containing protein At2g29760, chloroplastic"/>
    <property type="match status" value="1"/>
</dbReference>
<feature type="repeat" description="PPR" evidence="3">
    <location>
        <begin position="433"/>
        <end position="463"/>
    </location>
</feature>
<name>A0A8T0IDK5_CERPU</name>
<protein>
    <recommendedName>
        <fullName evidence="5">DYW domain-containing protein</fullName>
    </recommendedName>
</protein>
<dbReference type="InterPro" id="IPR046960">
    <property type="entry name" value="PPR_At4g14850-like_plant"/>
</dbReference>
<dbReference type="InterPro" id="IPR011990">
    <property type="entry name" value="TPR-like_helical_dom_sf"/>
</dbReference>
<dbReference type="InterPro" id="IPR046848">
    <property type="entry name" value="E_motif"/>
</dbReference>
<dbReference type="FunFam" id="1.25.40.10:FF:000285">
    <property type="entry name" value="Pentatricopeptide repeat-containing protein, chloroplastic"/>
    <property type="match status" value="1"/>
</dbReference>
<dbReference type="AlphaFoldDB" id="A0A8T0IDK5"/>
<feature type="repeat" description="PPR" evidence="3">
    <location>
        <begin position="261"/>
        <end position="295"/>
    </location>
</feature>
<evidence type="ECO:0000259" key="5">
    <source>
        <dbReference type="Pfam" id="PF14432"/>
    </source>
</evidence>
<evidence type="ECO:0000256" key="4">
    <source>
        <dbReference type="SAM" id="MobiDB-lite"/>
    </source>
</evidence>
<keyword evidence="2" id="KW-0677">Repeat</keyword>
<feature type="repeat" description="PPR" evidence="3">
    <location>
        <begin position="362"/>
        <end position="396"/>
    </location>
</feature>
<evidence type="ECO:0000313" key="7">
    <source>
        <dbReference type="Proteomes" id="UP000822688"/>
    </source>
</evidence>
<dbReference type="InterPro" id="IPR046849">
    <property type="entry name" value="E2_motif"/>
</dbReference>
<accession>A0A8T0IDK5</accession>